<evidence type="ECO:0000256" key="1">
    <source>
        <dbReference type="PIRSR" id="PIRSR006816-1"/>
    </source>
</evidence>
<feature type="domain" description="FAD-binding FR-type" evidence="3">
    <location>
        <begin position="1"/>
        <end position="94"/>
    </location>
</feature>
<dbReference type="PANTHER" id="PTHR43513:SF3">
    <property type="entry name" value="DIHYDROOROTATE DEHYDROGENASE B (NAD(+)), ELECTRON TRANSFER SUBUNIT-RELATED"/>
    <property type="match status" value="1"/>
</dbReference>
<dbReference type="Pfam" id="PF10418">
    <property type="entry name" value="DHODB_Fe-S_bind"/>
    <property type="match status" value="1"/>
</dbReference>
<organism evidence="4 5">
    <name type="scientific">Hydrogenispora ethanolica</name>
    <dbReference type="NCBI Taxonomy" id="1082276"/>
    <lineage>
        <taxon>Bacteria</taxon>
        <taxon>Bacillati</taxon>
        <taxon>Bacillota</taxon>
        <taxon>Hydrogenispora</taxon>
    </lineage>
</organism>
<feature type="binding site" evidence="2">
    <location>
        <position position="220"/>
    </location>
    <ligand>
        <name>[2Fe-2S] cluster</name>
        <dbReference type="ChEBI" id="CHEBI:190135"/>
    </ligand>
</feature>
<dbReference type="InterPro" id="IPR017938">
    <property type="entry name" value="Riboflavin_synthase-like_b-brl"/>
</dbReference>
<dbReference type="GO" id="GO:0046872">
    <property type="term" value="F:metal ion binding"/>
    <property type="evidence" value="ECO:0007669"/>
    <property type="project" value="UniProtKB-KW"/>
</dbReference>
<dbReference type="EMBL" id="SLUN01000016">
    <property type="protein sequence ID" value="TCL65955.1"/>
    <property type="molecule type" value="Genomic_DNA"/>
</dbReference>
<name>A0A4R1RIM4_HYDET</name>
<dbReference type="InterPro" id="IPR039261">
    <property type="entry name" value="FNR_nucleotide-bd"/>
</dbReference>
<keyword evidence="2" id="KW-0408">Iron</keyword>
<keyword evidence="2" id="KW-0411">Iron-sulfur</keyword>
<evidence type="ECO:0000259" key="3">
    <source>
        <dbReference type="PROSITE" id="PS51384"/>
    </source>
</evidence>
<proteinExistence type="predicted"/>
<dbReference type="PIRSF" id="PIRSF006816">
    <property type="entry name" value="Cyc3_hyd_g"/>
    <property type="match status" value="1"/>
</dbReference>
<sequence>MEIVAKDCLAPRIVRLVVKAPRIAAKAQPGHFVVVRLNDRAERIPLTIADFDRAAGTITLIIQEVGKSTAMINAMEPGQSFADVLGPLGTPYPIEKVGTVVGVAGGLGAAPLYPKVKALYEAGNRVIVILGAQRRELLILMEELRAVSHELIVATDDGSYGEHGLVTVPLRRVLEREKVDEVIAIGPVPMMDACCRITRELNVKTVVSLNAVMVDGTGMCGGCRVTVGGQSKFCCVDGPAFDGLQVDFAELRQRQRYYNAQEREAYQAHQHGMEGCRCRAK</sequence>
<keyword evidence="2" id="KW-0479">Metal-binding</keyword>
<keyword evidence="1" id="KW-0285">Flavoprotein</keyword>
<protein>
    <submittedName>
        <fullName evidence="4">Sulfide dehydrogenase (Flavoprotein) subunit SudB</fullName>
    </submittedName>
</protein>
<gene>
    <name evidence="4" type="ORF">EDC14_101685</name>
</gene>
<comment type="cofactor">
    <cofactor evidence="1">
        <name>FAD</name>
        <dbReference type="ChEBI" id="CHEBI:57692"/>
    </cofactor>
    <text evidence="1">Binds 1 FAD per subunit.</text>
</comment>
<dbReference type="Proteomes" id="UP000295008">
    <property type="component" value="Unassembled WGS sequence"/>
</dbReference>
<dbReference type="AlphaFoldDB" id="A0A4R1RIM4"/>
<dbReference type="InterPro" id="IPR017927">
    <property type="entry name" value="FAD-bd_FR_type"/>
</dbReference>
<feature type="binding site" evidence="2">
    <location>
        <position position="235"/>
    </location>
    <ligand>
        <name>[2Fe-2S] cluster</name>
        <dbReference type="ChEBI" id="CHEBI:190135"/>
    </ligand>
</feature>
<keyword evidence="5" id="KW-1185">Reference proteome</keyword>
<dbReference type="NCBIfam" id="NF004862">
    <property type="entry name" value="PRK06222.1"/>
    <property type="match status" value="1"/>
</dbReference>
<dbReference type="CDD" id="cd06219">
    <property type="entry name" value="DHOD_e_trans_like1"/>
    <property type="match status" value="1"/>
</dbReference>
<dbReference type="SUPFAM" id="SSF52343">
    <property type="entry name" value="Ferredoxin reductase-like, C-terminal NADP-linked domain"/>
    <property type="match status" value="1"/>
</dbReference>
<dbReference type="GO" id="GO:0051537">
    <property type="term" value="F:2 iron, 2 sulfur cluster binding"/>
    <property type="evidence" value="ECO:0007669"/>
    <property type="project" value="UniProtKB-KW"/>
</dbReference>
<evidence type="ECO:0000313" key="4">
    <source>
        <dbReference type="EMBL" id="TCL65955.1"/>
    </source>
</evidence>
<dbReference type="GO" id="GO:0016491">
    <property type="term" value="F:oxidoreductase activity"/>
    <property type="evidence" value="ECO:0007669"/>
    <property type="project" value="InterPro"/>
</dbReference>
<dbReference type="InterPro" id="IPR019480">
    <property type="entry name" value="Dihydroorotate_DH_Fe-S-bd"/>
</dbReference>
<keyword evidence="2" id="KW-0001">2Fe-2S</keyword>
<comment type="caution">
    <text evidence="4">The sequence shown here is derived from an EMBL/GenBank/DDBJ whole genome shotgun (WGS) entry which is preliminary data.</text>
</comment>
<accession>A0A4R1RIM4</accession>
<dbReference type="InterPro" id="IPR001433">
    <property type="entry name" value="OxRdtase_FAD/NAD-bd"/>
</dbReference>
<feature type="binding site" evidence="1">
    <location>
        <begin position="61"/>
        <end position="63"/>
    </location>
    <ligand>
        <name>FAD</name>
        <dbReference type="ChEBI" id="CHEBI:57692"/>
    </ligand>
</feature>
<dbReference type="RefSeq" id="WP_132014914.1">
    <property type="nucleotide sequence ID" value="NZ_SLUN01000016.1"/>
</dbReference>
<dbReference type="OrthoDB" id="9778346at2"/>
<dbReference type="PROSITE" id="PS51384">
    <property type="entry name" value="FAD_FR"/>
    <property type="match status" value="1"/>
</dbReference>
<feature type="binding site" evidence="2">
    <location>
        <position position="223"/>
    </location>
    <ligand>
        <name>[2Fe-2S] cluster</name>
        <dbReference type="ChEBI" id="CHEBI:190135"/>
    </ligand>
</feature>
<dbReference type="Gene3D" id="2.40.30.10">
    <property type="entry name" value="Translation factors"/>
    <property type="match status" value="1"/>
</dbReference>
<dbReference type="PANTHER" id="PTHR43513">
    <property type="entry name" value="DIHYDROOROTATE DEHYDROGENASE B (NAD(+)), ELECTRON TRANSFER SUBUNIT"/>
    <property type="match status" value="1"/>
</dbReference>
<reference evidence="4 5" key="1">
    <citation type="submission" date="2019-03" db="EMBL/GenBank/DDBJ databases">
        <title>Genomic Encyclopedia of Type Strains, Phase IV (KMG-IV): sequencing the most valuable type-strain genomes for metagenomic binning, comparative biology and taxonomic classification.</title>
        <authorList>
            <person name="Goeker M."/>
        </authorList>
    </citation>
    <scope>NUCLEOTIDE SEQUENCE [LARGE SCALE GENOMIC DNA]</scope>
    <source>
        <strain evidence="4 5">LX-B</strain>
    </source>
</reference>
<dbReference type="GO" id="GO:0006221">
    <property type="term" value="P:pyrimidine nucleotide biosynthetic process"/>
    <property type="evidence" value="ECO:0007669"/>
    <property type="project" value="InterPro"/>
</dbReference>
<evidence type="ECO:0000256" key="2">
    <source>
        <dbReference type="PIRSR" id="PIRSR006816-2"/>
    </source>
</evidence>
<comment type="cofactor">
    <cofactor evidence="2">
        <name>[2Fe-2S] cluster</name>
        <dbReference type="ChEBI" id="CHEBI:190135"/>
    </cofactor>
    <text evidence="2">Binds 1 [2Fe-2S] cluster per subunit.</text>
</comment>
<dbReference type="GO" id="GO:0050660">
    <property type="term" value="F:flavin adenine dinucleotide binding"/>
    <property type="evidence" value="ECO:0007669"/>
    <property type="project" value="InterPro"/>
</dbReference>
<dbReference type="InterPro" id="IPR050353">
    <property type="entry name" value="PyrK_electron_transfer"/>
</dbReference>
<dbReference type="InterPro" id="IPR012165">
    <property type="entry name" value="Cyt_c3_hydrogenase_gsu"/>
</dbReference>
<dbReference type="Pfam" id="PF00175">
    <property type="entry name" value="NAD_binding_1"/>
    <property type="match status" value="1"/>
</dbReference>
<evidence type="ECO:0000313" key="5">
    <source>
        <dbReference type="Proteomes" id="UP000295008"/>
    </source>
</evidence>
<dbReference type="SUPFAM" id="SSF63380">
    <property type="entry name" value="Riboflavin synthase domain-like"/>
    <property type="match status" value="1"/>
</dbReference>
<keyword evidence="1" id="KW-0274">FAD</keyword>
<dbReference type="Gene3D" id="3.40.50.80">
    <property type="entry name" value="Nucleotide-binding domain of ferredoxin-NADP reductase (FNR) module"/>
    <property type="match status" value="1"/>
</dbReference>